<dbReference type="PROSITE" id="PS00061">
    <property type="entry name" value="ADH_SHORT"/>
    <property type="match status" value="1"/>
</dbReference>
<comment type="caution">
    <text evidence="6">The sequence shown here is derived from an EMBL/GenBank/DDBJ whole genome shotgun (WGS) entry which is preliminary data.</text>
</comment>
<dbReference type="CDD" id="cd05233">
    <property type="entry name" value="SDR_c"/>
    <property type="match status" value="1"/>
</dbReference>
<dbReference type="Proteomes" id="UP000400924">
    <property type="component" value="Unassembled WGS sequence"/>
</dbReference>
<dbReference type="InterPro" id="IPR020904">
    <property type="entry name" value="Sc_DH/Rdtase_CS"/>
</dbReference>
<evidence type="ECO:0000313" key="6">
    <source>
        <dbReference type="EMBL" id="MPY56532.1"/>
    </source>
</evidence>
<reference evidence="6 7" key="1">
    <citation type="submission" date="2019-07" db="EMBL/GenBank/DDBJ databases">
        <title>New species of Amycolatopsis and Streptomyces.</title>
        <authorList>
            <person name="Duangmal K."/>
            <person name="Teo W.F.A."/>
            <person name="Lipun K."/>
        </authorList>
    </citation>
    <scope>NUCLEOTIDE SEQUENCE [LARGE SCALE GENOMIC DNA]</scope>
    <source>
        <strain evidence="6 7">NBRC 106415</strain>
    </source>
</reference>
<dbReference type="EMBL" id="VJZC01000017">
    <property type="protein sequence ID" value="MPY56532.1"/>
    <property type="molecule type" value="Genomic_DNA"/>
</dbReference>
<dbReference type="SUPFAM" id="SSF51735">
    <property type="entry name" value="NAD(P)-binding Rossmann-fold domains"/>
    <property type="match status" value="1"/>
</dbReference>
<protein>
    <submittedName>
        <fullName evidence="6">SDR family NAD(P)-dependent oxidoreductase</fullName>
    </submittedName>
</protein>
<dbReference type="FunFam" id="3.40.50.720:FF:000084">
    <property type="entry name" value="Short-chain dehydrogenase reductase"/>
    <property type="match status" value="1"/>
</dbReference>
<dbReference type="PRINTS" id="PR00081">
    <property type="entry name" value="GDHRDH"/>
</dbReference>
<dbReference type="PRINTS" id="PR00080">
    <property type="entry name" value="SDRFAMILY"/>
</dbReference>
<comment type="similarity">
    <text evidence="1 4">Belongs to the short-chain dehydrogenases/reductases (SDR) family.</text>
</comment>
<keyword evidence="2" id="KW-0521">NADP</keyword>
<dbReference type="AlphaFoldDB" id="A0A5N8XAR3"/>
<dbReference type="PANTHER" id="PTHR43391:SF14">
    <property type="entry name" value="DEHYDROGENASE_REDUCTASE SDR FAMILY PROTEIN 7-LIKE"/>
    <property type="match status" value="1"/>
</dbReference>
<dbReference type="PANTHER" id="PTHR43391">
    <property type="entry name" value="RETINOL DEHYDROGENASE-RELATED"/>
    <property type="match status" value="1"/>
</dbReference>
<name>A0A5N8XAR3_9ACTN</name>
<evidence type="ECO:0000256" key="1">
    <source>
        <dbReference type="ARBA" id="ARBA00006484"/>
    </source>
</evidence>
<dbReference type="Pfam" id="PF00106">
    <property type="entry name" value="adh_short"/>
    <property type="match status" value="1"/>
</dbReference>
<proteinExistence type="inferred from homology"/>
<gene>
    <name evidence="6" type="ORF">FNH08_04895</name>
</gene>
<dbReference type="Gene3D" id="3.40.50.720">
    <property type="entry name" value="NAD(P)-binding Rossmann-like Domain"/>
    <property type="match status" value="1"/>
</dbReference>
<organism evidence="6 7">
    <name type="scientific">Streptomyces spongiae</name>
    <dbReference type="NCBI Taxonomy" id="565072"/>
    <lineage>
        <taxon>Bacteria</taxon>
        <taxon>Bacillati</taxon>
        <taxon>Actinomycetota</taxon>
        <taxon>Actinomycetes</taxon>
        <taxon>Kitasatosporales</taxon>
        <taxon>Streptomycetaceae</taxon>
        <taxon>Streptomyces</taxon>
    </lineage>
</organism>
<evidence type="ECO:0000256" key="5">
    <source>
        <dbReference type="SAM" id="MobiDB-lite"/>
    </source>
</evidence>
<evidence type="ECO:0000256" key="3">
    <source>
        <dbReference type="ARBA" id="ARBA00023002"/>
    </source>
</evidence>
<evidence type="ECO:0000313" key="7">
    <source>
        <dbReference type="Proteomes" id="UP000400924"/>
    </source>
</evidence>
<evidence type="ECO:0000256" key="4">
    <source>
        <dbReference type="RuleBase" id="RU000363"/>
    </source>
</evidence>
<evidence type="ECO:0000256" key="2">
    <source>
        <dbReference type="ARBA" id="ARBA00022857"/>
    </source>
</evidence>
<sequence length="394" mass="42560">MWPAATAAGLADGCGDGGRRGRAPSARRNASERHVRTHPRRVPRGYRGISILCLRPVRQRPTARCRAAVRRLTCGALSTQRRDGPETAVRSGREAEMRDLSGKVAFITGGASGIGLGMAKAFSRAGMKVVVVDIRDDHRAAAEETLARGGAEFHLIKLDVADREAWSRAADEAERVFSRIHVLCNNAGIGVLTPIAQATWEDWDWLLGVNLGGVIIGVTTVLPRIRAHGEGGHVMATASLGGITVAGNGGVYSTAKFGVVAMMECLREDLAAEDIGVTVLCPSAVNTNIHDHGDRRPERYRVDSSDLGPHDAGLDPEMLKGMLASFGSDPLEVGRQVLHAIRHDQPYVFTERMAKGLIELRREALLVLIPDEEPDLERLAADRAMRRALTELFG</sequence>
<dbReference type="InterPro" id="IPR002347">
    <property type="entry name" value="SDR_fam"/>
</dbReference>
<keyword evidence="3" id="KW-0560">Oxidoreductase</keyword>
<feature type="compositionally biased region" description="Low complexity" evidence="5">
    <location>
        <begin position="1"/>
        <end position="13"/>
    </location>
</feature>
<dbReference type="InterPro" id="IPR036291">
    <property type="entry name" value="NAD(P)-bd_dom_sf"/>
</dbReference>
<accession>A0A5N8XAR3</accession>
<dbReference type="OrthoDB" id="4690547at2"/>
<keyword evidence="7" id="KW-1185">Reference proteome</keyword>
<dbReference type="GO" id="GO:0016491">
    <property type="term" value="F:oxidoreductase activity"/>
    <property type="evidence" value="ECO:0007669"/>
    <property type="project" value="UniProtKB-KW"/>
</dbReference>
<feature type="region of interest" description="Disordered" evidence="5">
    <location>
        <begin position="1"/>
        <end position="38"/>
    </location>
</feature>